<dbReference type="GO" id="GO:0009274">
    <property type="term" value="C:peptidoglycan-based cell wall"/>
    <property type="evidence" value="ECO:0007669"/>
    <property type="project" value="UniProtKB-ARBA"/>
</dbReference>
<dbReference type="SMART" id="SM00365">
    <property type="entry name" value="LRR_SD22"/>
    <property type="match status" value="12"/>
</dbReference>
<evidence type="ECO:0000259" key="7">
    <source>
        <dbReference type="PROSITE" id="PS50978"/>
    </source>
</evidence>
<feature type="chain" id="PRO_5003261013" evidence="6">
    <location>
        <begin position="26"/>
        <end position="4339"/>
    </location>
</feature>
<feature type="domain" description="NEAT" evidence="7">
    <location>
        <begin position="1560"/>
        <end position="1689"/>
    </location>
</feature>
<dbReference type="OrthoDB" id="3171015at2"/>
<dbReference type="InterPro" id="IPR050216">
    <property type="entry name" value="LRR_domain-containing"/>
</dbReference>
<evidence type="ECO:0000256" key="4">
    <source>
        <dbReference type="ARBA" id="ARBA00022737"/>
    </source>
</evidence>
<keyword evidence="2" id="KW-0433">Leucine-rich repeat</keyword>
<dbReference type="eggNOG" id="COG4886">
    <property type="taxonomic scope" value="Bacteria"/>
</dbReference>
<dbReference type="GO" id="GO:0030313">
    <property type="term" value="C:cell envelope"/>
    <property type="evidence" value="ECO:0007669"/>
    <property type="project" value="UniProtKB-SubCell"/>
</dbReference>
<evidence type="ECO:0000256" key="1">
    <source>
        <dbReference type="ARBA" id="ARBA00004196"/>
    </source>
</evidence>
<evidence type="ECO:0000256" key="6">
    <source>
        <dbReference type="SAM" id="SignalP"/>
    </source>
</evidence>
<dbReference type="InterPro" id="IPR032675">
    <property type="entry name" value="LRR_dom_sf"/>
</dbReference>
<feature type="domain" description="NEAT" evidence="7">
    <location>
        <begin position="3542"/>
        <end position="3683"/>
    </location>
</feature>
<dbReference type="InterPro" id="IPR037250">
    <property type="entry name" value="NEAT_dom_sf"/>
</dbReference>
<feature type="region of interest" description="Disordered" evidence="5">
    <location>
        <begin position="3518"/>
        <end position="3541"/>
    </location>
</feature>
<dbReference type="PROSITE" id="PS51450">
    <property type="entry name" value="LRR"/>
    <property type="match status" value="5"/>
</dbReference>
<evidence type="ECO:0000313" key="8">
    <source>
        <dbReference type="EMBL" id="ADY55784.1"/>
    </source>
</evidence>
<feature type="domain" description="NEAT" evidence="7">
    <location>
        <begin position="3076"/>
        <end position="3205"/>
    </location>
</feature>
<dbReference type="SUPFAM" id="SSF52047">
    <property type="entry name" value="RNI-like"/>
    <property type="match status" value="2"/>
</dbReference>
<dbReference type="Gene3D" id="2.60.40.1850">
    <property type="match status" value="7"/>
</dbReference>
<evidence type="ECO:0000256" key="5">
    <source>
        <dbReference type="SAM" id="MobiDB-lite"/>
    </source>
</evidence>
<dbReference type="Gene3D" id="3.80.10.10">
    <property type="entry name" value="Ribonuclease Inhibitor"/>
    <property type="match status" value="7"/>
</dbReference>
<keyword evidence="3 6" id="KW-0732">Signal</keyword>
<comment type="subcellular location">
    <subcellularLocation>
        <location evidence="1">Cell envelope</location>
    </subcellularLocation>
</comment>
<gene>
    <name evidence="8" type="ordered locus">Sgly_1483</name>
</gene>
<dbReference type="KEGG" id="sgy:Sgly_1483"/>
<keyword evidence="4" id="KW-0677">Repeat</keyword>
<accession>F0SX01</accession>
<dbReference type="SMART" id="SM00369">
    <property type="entry name" value="LRR_TYP"/>
    <property type="match status" value="20"/>
</dbReference>
<name>F0SX01_SYNGF</name>
<reference evidence="8 9" key="1">
    <citation type="journal article" date="2011" name="Stand. Genomic Sci.">
        <title>Complete genome sequence of Syntrophobotulus glycolicus type strain (FlGlyR).</title>
        <authorList>
            <person name="Han C."/>
            <person name="Mwirichia R."/>
            <person name="Chertkov O."/>
            <person name="Held B."/>
            <person name="Lapidus A."/>
            <person name="Nolan M."/>
            <person name="Lucas S."/>
            <person name="Hammon N."/>
            <person name="Deshpande S."/>
            <person name="Cheng J.F."/>
            <person name="Tapia R."/>
            <person name="Goodwin L."/>
            <person name="Pitluck S."/>
            <person name="Huntemann M."/>
            <person name="Liolios K."/>
            <person name="Ivanova N."/>
            <person name="Pagani I."/>
            <person name="Mavromatis K."/>
            <person name="Ovchinikova G."/>
            <person name="Pati A."/>
            <person name="Chen A."/>
            <person name="Palaniappan K."/>
            <person name="Land M."/>
            <person name="Hauser L."/>
            <person name="Brambilla E.M."/>
            <person name="Rohde M."/>
            <person name="Spring S."/>
            <person name="Sikorski J."/>
            <person name="Goker M."/>
            <person name="Woyke T."/>
            <person name="Bristow J."/>
            <person name="Eisen J.A."/>
            <person name="Markowitz V."/>
            <person name="Hugenholtz P."/>
            <person name="Kyrpides N.C."/>
            <person name="Klenk H.P."/>
            <person name="Detter J.C."/>
        </authorList>
    </citation>
    <scope>NUCLEOTIDE SEQUENCE [LARGE SCALE GENOMIC DNA]</scope>
    <source>
        <strain evidence="9">DSM 8271 / FlGlyR</strain>
    </source>
</reference>
<dbReference type="FunFam" id="3.80.10.10:FF:001164">
    <property type="entry name" value="GH01279p"/>
    <property type="match status" value="1"/>
</dbReference>
<feature type="domain" description="NEAT" evidence="7">
    <location>
        <begin position="4215"/>
        <end position="4339"/>
    </location>
</feature>
<keyword evidence="9" id="KW-1185">Reference proteome</keyword>
<dbReference type="STRING" id="645991.Sgly_1483"/>
<organism evidence="8 9">
    <name type="scientific">Syntrophobotulus glycolicus (strain DSM 8271 / FlGlyR)</name>
    <dbReference type="NCBI Taxonomy" id="645991"/>
    <lineage>
        <taxon>Bacteria</taxon>
        <taxon>Bacillati</taxon>
        <taxon>Bacillota</taxon>
        <taxon>Clostridia</taxon>
        <taxon>Eubacteriales</taxon>
        <taxon>Desulfitobacteriaceae</taxon>
        <taxon>Syntrophobotulus</taxon>
    </lineage>
</organism>
<feature type="domain" description="NEAT" evidence="7">
    <location>
        <begin position="1999"/>
        <end position="2134"/>
    </location>
</feature>
<dbReference type="InterPro" id="IPR025875">
    <property type="entry name" value="Leu-rich_rpt_4"/>
</dbReference>
<evidence type="ECO:0000256" key="2">
    <source>
        <dbReference type="ARBA" id="ARBA00022614"/>
    </source>
</evidence>
<dbReference type="SMART" id="SM00725">
    <property type="entry name" value="NEAT"/>
    <property type="match status" value="5"/>
</dbReference>
<proteinExistence type="predicted"/>
<evidence type="ECO:0000256" key="3">
    <source>
        <dbReference type="ARBA" id="ARBA00022729"/>
    </source>
</evidence>
<dbReference type="Gene3D" id="3.40.50.12090">
    <property type="match status" value="2"/>
</dbReference>
<dbReference type="SUPFAM" id="SSF52058">
    <property type="entry name" value="L domain-like"/>
    <property type="match status" value="2"/>
</dbReference>
<dbReference type="Pfam" id="PF05031">
    <property type="entry name" value="NEAT"/>
    <property type="match status" value="7"/>
</dbReference>
<feature type="domain" description="NEAT" evidence="7">
    <location>
        <begin position="3211"/>
        <end position="3346"/>
    </location>
</feature>
<dbReference type="PANTHER" id="PTHR48051">
    <property type="match status" value="1"/>
</dbReference>
<feature type="signal peptide" evidence="6">
    <location>
        <begin position="1"/>
        <end position="25"/>
    </location>
</feature>
<dbReference type="SMART" id="SM00364">
    <property type="entry name" value="LRR_BAC"/>
    <property type="match status" value="8"/>
</dbReference>
<dbReference type="InterPro" id="IPR001611">
    <property type="entry name" value="Leu-rich_rpt"/>
</dbReference>
<dbReference type="EMBL" id="CP002547">
    <property type="protein sequence ID" value="ADY55784.1"/>
    <property type="molecule type" value="Genomic_DNA"/>
</dbReference>
<feature type="domain" description="NEAT" evidence="7">
    <location>
        <begin position="1865"/>
        <end position="2000"/>
    </location>
</feature>
<evidence type="ECO:0000313" key="9">
    <source>
        <dbReference type="Proteomes" id="UP000007488"/>
    </source>
</evidence>
<dbReference type="CDD" id="cd06920">
    <property type="entry name" value="NEAT"/>
    <property type="match status" value="7"/>
</dbReference>
<dbReference type="GO" id="GO:0005737">
    <property type="term" value="C:cytoplasm"/>
    <property type="evidence" value="ECO:0007669"/>
    <property type="project" value="TreeGrafter"/>
</dbReference>
<dbReference type="SUPFAM" id="SSF158911">
    <property type="entry name" value="NEAT domain-like"/>
    <property type="match status" value="7"/>
</dbReference>
<sequence>MNKKFISILLSVLMVLSLFPVPMLAGDGEDVEITGFAPIEIDGGTTGSAAYENVEAVIEYLNTAYASVQADTASDTVAVPVSGWTETDSYDPNTVGSYTFTATLGEIPVGYANTGGYTAAAEVKIEAGESGDIEITGFAPITVAGGTTGSAAYENAQAVIEYLNTAYASVQADTASDTVAVPVSGWTETDSYDPNTVGSYTFTATLGEIPAGYANTGGYTAAAEVKIEAGESGDIEITGFAPITVAGGTTGSAAYENAEAVIEYLNTAYASVQADTASDTVAVPVSGWTETDSYDPNTVGSYTFTATLGEIPAGYANTGGYTAAAEVKIEAGESGDIEITGFAPITVAGGTTGSAAYENAEAVIEYLNTAYASVQADTASDTVAVPVSGWTETDSYDPNTVGSYTFTATLGEIPAGYANTGGYTTAAEVKIEAGESGDIEITGFAPITVNAGLAGAASYPDAAAVITHLNENYCSVTALTTGNTAGVSVPVTGWEGDDSAPYNPEVAGSYSFRAQLGDIPAGYALGEGVTATVEVTVTNVTAITVNRSNSTVSPSIPVTFTAVVSGIGEYNSTVEWSIVEPVVEGTTISEGGVLSIASGETAGTLTVKATSQADRNQYATASVSVITVSSISLSPASSTVAPGGKVTLTPSMSGNNISTTRKVTWSIDGNSSSNTKLSASGSQMLSTKPTLTIGSDETATAITVTITSDNDKSKSASATITIKPVPDETLNKAIAAILHQNEGYQVTLSDLQGLTTLDLSDREITDISALANATNLENLNLSGNPIIESTYSALGSLTKVKELNLSNCMNRGMRGLMPSGLLTALKKMSALEILDISQNNLMRGISSGNTLGSLKSLDISDNAIYALKLAGNSCVAGKEYMPNLEQLDISGNYLDISDSEVSAEIQSLANSGVTVTYESQKDLSALYAISLINYGGKAVYFDNTTKTADLGSVVAGKSDIKLVSFAGASTVSIAGESYSADVIATSPEIAVDFEEGNNIFQITSTHANGDTSTYTVHYTGEGLPSNEAGIKDANLYIALCGLLGKEPTETITIAQLNGLYVNGGWLDLSGLAIADASGLQYVTRTKTLSLDNNQLADLPDLSGLTALDSLSLNNNQFTEIPVTLNEIPTLTVLYLNDNRLTALNGRLDKLTALKTLYLDGNRITDFTDLVSSNSGLGSLSALHLQKNGLAALPGDLSRLSSLTALYIGGNLFTEIPAGVFTLSALETLDFSTCKVTELPAGLASLNNLKAIHADYNAISVIDTALSGMTSLLSIDLTANGLTVIPDNVLSIKSLTGLSLDSNSLKTIPGNLANLENLQGISLDGCLLTEIPAVLLEMSKLSSISLSNNSIENMDVDWSRLTNLRQLYLDYNRLGNVASDLSKTALNSLSLDYNLITALSVEQVNNLPDTLQGSSMSLKYNFIKWNEAVEEALISKDPRYASTINLAKAYVMYFAALKEIGLEGQDNVQVATSPTTRNSLTVMVSEGTGSIKLTPQAVFADTVITCNGANYHSGEEISFSGLTPGKNSVVLQTSNEYDNSAVVYHITVFVAGGDMGAEFPTSGHEYEVQLKILQKASNSGSMAAAYVDKTGTIEVTQDGEIYLYFTTYVPEWLSDVKYKSAESTAAYIDTEIVESTSSSLRHKIPISNITDFVYITGYVVPMGYAPEFRLVFDPDTLVDLTTGTGVEIYNPDKDAKVTITDVDGVVTVGAGNLSDLLQTDNAALQIGSDITVSFPVGYLRSILDSNGGSEIKLEQTTAKTDNIVTSDGESIVTAMDLSLLVGEGKYTNEFGGTVKVTVTLTNEQVSQLQDSASRKICYYNESTQELELLTSNFDWETKTASFYTTHLSTFVIVATSTASDGNGDTIADGTYTIDADAMHETQENTYSMTNQFITEPTTLTVEDGQLTATMVWHRTELITMNMVKGLWYKDSQGEMIPVPGVPSEDTETLTVTIPIESLTEPTLFQVYAPQGMGESRPYFKLVFNTDTLVKIEDQLDPDHLPNGAYTIDADAMHETQENTYSMTNQFITEPTTLTVEDGQLTATMVWHRTELITMNMVKGLWYKDSQGEMIPVSGVPSEDTETLTVTIPIESLTEPTLFQVYAPQGMGESKPYFKLVFNLDTLSRVTGEDDIEITSFEAISIDAGAAPSVAYGDAAAVITHLNTNYASVTANDGAVSVPVAEWTDTDSYNPSVAGSYTFTAVLGAIPEGYANTSGIAATAEVVVKTPAEVPVSIPDANLKAAIKAALEKPGDHIITMGEMESLTSLDASDREIKDLTGLWTAVNLETLNLSGNPLGADVKGTPAYDNIFSGLENLAKLEYLGISHCALGVGGSANIPSSLQNSVVDLRNLVTYDLSNNQIDGYYMITQSLPKLRNLDLSENNLCELTIVSTGYLPVIEHINLNGNYIYLAEGQEGYESLVEIGLDKIDAGDMKNLAMLKSLRVAKTGGTVTSNYWEYTAGEEAEEIDAGQIFGGSITFACMSYAGADSVKVTVNGEAYTAQNFTYGIFAVPITVSGLPAGENTISIHAAHMNGTDTFDYTLKFTVAAVPSLEGSAGIQDAVLQKIVCDRLGKDYTTYVVTKGDMASLTGTISSTAFTNLEGLQYATGLTSLTLGGTFVSYPDLSGITGLTSLALRGSMAATPPSLSSLTELKTLTVATTPFTAFPSLEGLTKLTTLTIQNNTKLAGSLPNLANCQALTKLTITSTPGLTVPQAITEVPLTNLQMDYNNLTSIPDYIGQIETLTTLNLSSNSLTELPDLSGLTLLTGLTLTTNRFTDIPSTVAQLTSLKNLNLGKNPISLVQTDLNGLQALTSLDLSGCGLTEFPGDIPKLANLTTLYLQNNKLTALEGSMTGLSKLATLRIDNNRFDTLPMEIKALGALSTFYASGNYLTEIEDENFFAGFPKLTTVQLGNYIKCTYASSTYTPLAGSSAAKALAKLKEIRPTANVTFSMDTVTSRTSSDSDTIYAGLKALTTSAGTPEGHFDYYECSEAERLRRELAIYVPKDTSSITVTATGIYADTAIKVGNETITSGTPFAVDGLVNGPNIVRIDTHNPAGDDTVSYNLTIYVGSYTEDEEFPQEGKQYQIQAATYKEREQTLSMANQYIEKTVSFTYHDGQYEVLVTTNRNDYFQNFRYRNAEGELVDAEIVATGTPTALSATYRAYVDSLEDDLYIESYVIPMGYAPVFRLVFNMDTIVDITQGEDDPGQPLDPDHLPNGTYTIDADAMHETQENTYSMTNQFITEPTTLTVEDGQITATMVWHRTELITMNMVKGLWYKDSEGEMIPVPGVPSEDTETLTVTIPIESLTEPTIFQVYAPQGMGESRPYFKLVFNLDTLSKAGDPDPDKIPVKEISADQDTVTIGRNDIQGYTDRTQNIGLNFGDASITIPLQYLDSYLAGDPSGTGSLQLQKSEAAENEKQGVISILTGNDTLVGAIELNLSLISGANAQPVTDLGGRIKVTLSLTEAQVAQLDAADSMKLCYYNPATGLLENMGATFDLEKKTVTFYTDHFSTYAIVSTTSGSGGDGNGGDGGGGSGGTGGTGSGMTKGSYTISVSALKEDDNSTSMANQFIKERAGLSVSGDGSIAVTMVWYGTTSSPQASDGIHMTSVKKLQYKNSGGEWKDVKTTLDTANDTLTIKFTVDTISQPVYMRVKAKEMGPDYKVFRLVFNQSSLKEGRLVSESNLDSYTIKAEASDGGEISPSGNVKVKKDASQTFTITPNKGYKVKNVLVDSKSVGTVSTYTFKNVTTGHTISATFEKSDGTSFTDETATVFTSKDGVQVSIPGSALSGLPTPVEITIVAGTVKTSPQTEKTALVLDPAKYQRQFGIEGMAEGSIEFKAPVTITFPISLTDLPEGTTTAQLAVYWWNPSKNDWIKIGGVFDPQNNSISVPVYHFSTYAVMADTSTTPDRLAGGDRFATAVAIAEQGWKTGADTVVLANAYSFADALAAGPLAYKLNAPVLLSEARTLPAVTAAGIQKLAPKKIILIGGTGVLSQSIQDSLSATYGQENVVRYGGADRYATAAALASALGTTGRAVIANGEDGHYPDALAISSYASYLGVPILFTATNALPAVTEQTLTEQKVSASIVVGGEGAVPAGIYQQLPGATRYGGADRYATAAAIAEGLDLNLNQVFIATGLNFSDALVAGNLAARSFSPLLLVDKDLPQTVEGFLADNKEAISETIVVGGEKAVSPGQESAIKNVIKNNLPLPDAGTSESDLKDGKYTVEATALKEKADELSMTDQFLTEKATLTVSGGVISASMTWHGTEFVTMDMLKELKYQKMDGSLVDVNRVLDAANNTLTINFEIADLKEPTIMQVYVPAGMGESRPKFRLVLELDTLAAS</sequence>
<dbReference type="Proteomes" id="UP000007488">
    <property type="component" value="Chromosome"/>
</dbReference>
<dbReference type="SUPFAM" id="SSF52075">
    <property type="entry name" value="Outer arm dynein light chain 1"/>
    <property type="match status" value="1"/>
</dbReference>
<dbReference type="InterPro" id="IPR003591">
    <property type="entry name" value="Leu-rich_rpt_typical-subtyp"/>
</dbReference>
<protein>
    <submittedName>
        <fullName evidence="8">Cell wall binding repeat 2-containing protein</fullName>
    </submittedName>
</protein>
<dbReference type="PANTHER" id="PTHR48051:SF46">
    <property type="entry name" value="LEUCINE RICH REPEAT-CONTAINING DOMAIN PROTEIN"/>
    <property type="match status" value="1"/>
</dbReference>
<reference evidence="9" key="2">
    <citation type="submission" date="2011-02" db="EMBL/GenBank/DDBJ databases">
        <title>The complete genome of Syntrophobotulus glycolicus DSM 8271.</title>
        <authorList>
            <person name="Lucas S."/>
            <person name="Copeland A."/>
            <person name="Lapidus A."/>
            <person name="Bruce D."/>
            <person name="Goodwin L."/>
            <person name="Pitluck S."/>
            <person name="Kyrpides N."/>
            <person name="Mavromatis K."/>
            <person name="Pagani I."/>
            <person name="Ivanova N."/>
            <person name="Mikhailova N."/>
            <person name="Chertkov O."/>
            <person name="Held B."/>
            <person name="Detter J.C."/>
            <person name="Tapia R."/>
            <person name="Han C."/>
            <person name="Land M."/>
            <person name="Hauser L."/>
            <person name="Markowitz V."/>
            <person name="Cheng J.-F."/>
            <person name="Hugenholtz P."/>
            <person name="Woyke T."/>
            <person name="Wu D."/>
            <person name="Spring S."/>
            <person name="Schroeder M."/>
            <person name="Brambilla E."/>
            <person name="Klenk H.-P."/>
            <person name="Eisen J.A."/>
        </authorList>
    </citation>
    <scope>NUCLEOTIDE SEQUENCE [LARGE SCALE GENOMIC DNA]</scope>
    <source>
        <strain evidence="9">DSM 8271 / FlGlyR</strain>
    </source>
</reference>
<dbReference type="Pfam" id="PF04122">
    <property type="entry name" value="CW_binding_2"/>
    <property type="match status" value="3"/>
</dbReference>
<dbReference type="Pfam" id="PF12799">
    <property type="entry name" value="LRR_4"/>
    <property type="match status" value="1"/>
</dbReference>
<dbReference type="Pfam" id="PF13855">
    <property type="entry name" value="LRR_8"/>
    <property type="match status" value="2"/>
</dbReference>
<dbReference type="eggNOG" id="COG5386">
    <property type="taxonomic scope" value="Bacteria"/>
</dbReference>
<dbReference type="HOGENOM" id="CLU_223770_0_0_9"/>
<dbReference type="InterPro" id="IPR006635">
    <property type="entry name" value="NEAT_dom"/>
</dbReference>
<dbReference type="PROSITE" id="PS50978">
    <property type="entry name" value="NEAT"/>
    <property type="match status" value="7"/>
</dbReference>
<dbReference type="InterPro" id="IPR007253">
    <property type="entry name" value="Cell_wall-bd_2"/>
</dbReference>
<dbReference type="RefSeq" id="WP_013624654.1">
    <property type="nucleotide sequence ID" value="NC_015172.1"/>
</dbReference>